<protein>
    <recommendedName>
        <fullName evidence="3">F-box domain-containing protein</fullName>
    </recommendedName>
</protein>
<gene>
    <name evidence="1" type="ORF">RDB_LOCUS92121</name>
</gene>
<dbReference type="AlphaFoldDB" id="A0A8H3CV48"/>
<organism evidence="1 2">
    <name type="scientific">Rhizoctonia solani</name>
    <dbReference type="NCBI Taxonomy" id="456999"/>
    <lineage>
        <taxon>Eukaryota</taxon>
        <taxon>Fungi</taxon>
        <taxon>Dikarya</taxon>
        <taxon>Basidiomycota</taxon>
        <taxon>Agaricomycotina</taxon>
        <taxon>Agaricomycetes</taxon>
        <taxon>Cantharellales</taxon>
        <taxon>Ceratobasidiaceae</taxon>
        <taxon>Rhizoctonia</taxon>
    </lineage>
</organism>
<reference evidence="1" key="1">
    <citation type="submission" date="2021-01" db="EMBL/GenBank/DDBJ databases">
        <authorList>
            <person name="Kaushik A."/>
        </authorList>
    </citation>
    <scope>NUCLEOTIDE SEQUENCE</scope>
    <source>
        <strain evidence="1">Type strain: AG8-Rh-89/</strain>
    </source>
</reference>
<proteinExistence type="predicted"/>
<accession>A0A8H3CV48</accession>
<dbReference type="Proteomes" id="UP000663850">
    <property type="component" value="Unassembled WGS sequence"/>
</dbReference>
<comment type="caution">
    <text evidence="1">The sequence shown here is derived from an EMBL/GenBank/DDBJ whole genome shotgun (WGS) entry which is preliminary data.</text>
</comment>
<dbReference type="EMBL" id="CAJMWZ010004957">
    <property type="protein sequence ID" value="CAE6498215.1"/>
    <property type="molecule type" value="Genomic_DNA"/>
</dbReference>
<dbReference type="SUPFAM" id="SSF52047">
    <property type="entry name" value="RNI-like"/>
    <property type="match status" value="1"/>
</dbReference>
<dbReference type="Gene3D" id="3.80.10.10">
    <property type="entry name" value="Ribonuclease Inhibitor"/>
    <property type="match status" value="1"/>
</dbReference>
<evidence type="ECO:0000313" key="1">
    <source>
        <dbReference type="EMBL" id="CAE6498215.1"/>
    </source>
</evidence>
<sequence length="401" mass="44983">MPFARHSVLQSTDILPTILAHLDQADLARALRVCLLWSQWSDVLWSSLPTLTPMLHLLFPFMFTDADDKYVRGVPLYQMDRQQLSKVNRTIRHLDASLSSSKSLFEGYNPDIPRLLLDLCEPESSLFPRLLSLKTECRNDAEVLGVLPLLTPSLRSLTIVIHHSATDYIHELLEGIDNNLQNLEHLSISHRPPPATILSESADDHSPLREPDSYFYFSMITPALSRSLRILSVPSGCASIDSLFNISRLPFLESLTFTGKWEGDMHEEEWSELEAGSFPMLNRLVVSDCSIWAAIGLLSIIPESTLLSEVDITLSELNSGLRELWTTLARFHSSIRGISMNHVGSDSNPFRVQEISEVLAKCSKLEKLTLNAPIEMSDVEFGALVDCLPRTCAVRIGEHHT</sequence>
<evidence type="ECO:0000313" key="2">
    <source>
        <dbReference type="Proteomes" id="UP000663850"/>
    </source>
</evidence>
<name>A0A8H3CV48_9AGAM</name>
<evidence type="ECO:0008006" key="3">
    <source>
        <dbReference type="Google" id="ProtNLM"/>
    </source>
</evidence>
<dbReference type="InterPro" id="IPR032675">
    <property type="entry name" value="LRR_dom_sf"/>
</dbReference>